<dbReference type="InterPro" id="IPR036615">
    <property type="entry name" value="Mur_ligase_C_dom_sf"/>
</dbReference>
<dbReference type="OrthoDB" id="9809796at2"/>
<keyword evidence="12" id="KW-1185">Reference proteome</keyword>
<reference evidence="12" key="1">
    <citation type="submission" date="2016-10" db="EMBL/GenBank/DDBJ databases">
        <authorList>
            <person name="Varghese N."/>
            <person name="Submissions S."/>
        </authorList>
    </citation>
    <scope>NUCLEOTIDE SEQUENCE [LARGE SCALE GENOMIC DNA]</scope>
    <source>
        <strain evidence="12">CGMCC 1.7061</strain>
    </source>
</reference>
<comment type="pathway">
    <text evidence="2 7 8">Cell wall biogenesis; peptidoglycan biosynthesis.</text>
</comment>
<evidence type="ECO:0000256" key="6">
    <source>
        <dbReference type="ARBA" id="ARBA00022840"/>
    </source>
</evidence>
<dbReference type="NCBIfam" id="TIGR01087">
    <property type="entry name" value="murD"/>
    <property type="match status" value="1"/>
</dbReference>
<dbReference type="Gene3D" id="3.40.1190.10">
    <property type="entry name" value="Mur-like, catalytic domain"/>
    <property type="match status" value="1"/>
</dbReference>
<evidence type="ECO:0000256" key="3">
    <source>
        <dbReference type="ARBA" id="ARBA00022490"/>
    </source>
</evidence>
<comment type="similarity">
    <text evidence="7">Belongs to the MurCDEF family.</text>
</comment>
<dbReference type="Gene3D" id="3.90.190.20">
    <property type="entry name" value="Mur ligase, C-terminal domain"/>
    <property type="match status" value="1"/>
</dbReference>
<name>A0A1I4TB28_9GAMM</name>
<dbReference type="SUPFAM" id="SSF53244">
    <property type="entry name" value="MurD-like peptide ligases, peptide-binding domain"/>
    <property type="match status" value="1"/>
</dbReference>
<dbReference type="GO" id="GO:0005737">
    <property type="term" value="C:cytoplasm"/>
    <property type="evidence" value="ECO:0007669"/>
    <property type="project" value="UniProtKB-SubCell"/>
</dbReference>
<evidence type="ECO:0000256" key="8">
    <source>
        <dbReference type="RuleBase" id="RU003664"/>
    </source>
</evidence>
<dbReference type="GO" id="GO:0005524">
    <property type="term" value="F:ATP binding"/>
    <property type="evidence" value="ECO:0007669"/>
    <property type="project" value="UniProtKB-UniRule"/>
</dbReference>
<dbReference type="RefSeq" id="WP_092026300.1">
    <property type="nucleotide sequence ID" value="NZ_FOUE01000007.1"/>
</dbReference>
<dbReference type="GO" id="GO:0051301">
    <property type="term" value="P:cell division"/>
    <property type="evidence" value="ECO:0007669"/>
    <property type="project" value="UniProtKB-KW"/>
</dbReference>
<comment type="function">
    <text evidence="7 8">Cell wall formation. Catalyzes the addition of glutamate to the nucleotide precursor UDP-N-acetylmuramoyl-L-alanine (UMA).</text>
</comment>
<keyword evidence="7 8" id="KW-0573">Peptidoglycan synthesis</keyword>
<keyword evidence="7 8" id="KW-0132">Cell division</keyword>
<dbReference type="GO" id="GO:0009252">
    <property type="term" value="P:peptidoglycan biosynthetic process"/>
    <property type="evidence" value="ECO:0007669"/>
    <property type="project" value="UniProtKB-UniRule"/>
</dbReference>
<dbReference type="UniPathway" id="UPA00219"/>
<evidence type="ECO:0000313" key="12">
    <source>
        <dbReference type="Proteomes" id="UP000198519"/>
    </source>
</evidence>
<dbReference type="GO" id="GO:0008764">
    <property type="term" value="F:UDP-N-acetylmuramoylalanine-D-glutamate ligase activity"/>
    <property type="evidence" value="ECO:0007669"/>
    <property type="project" value="UniProtKB-UniRule"/>
</dbReference>
<keyword evidence="7 8" id="KW-0131">Cell cycle</keyword>
<evidence type="ECO:0000259" key="10">
    <source>
        <dbReference type="Pfam" id="PF08245"/>
    </source>
</evidence>
<sequence>MTVIVSDRRTLVVGLGKTGLSCVRYLCAQGRELAVADSRMAPPGLDELRAEFPDVAVFLGPFDAALFSRYNELVVSPGIAIAEPAIQAAANQGARIRGDIDLFAEAAEAPIVAITGSNGKTTVTTLVGEMAKAAGVSVAVGGNIGTPALELLSPDVELYVLELSSFQLETTDQLGALAATVLNVSDDHMDRYASRMDYFQAKQRIYRGCNTAVVNLDDALSTPMARDSMRFLCFGFHRVNPDTFSTRDDQDGTWITFGFDNLLLADELKLLGRHNVSNVMAALALGHAAGLPMDVMLSVAQRFHGLPHRCEFVRELDGVDYVNDSKGTNVGATVAAIESLAPVSGKVVLIAGGDGKGADFDLLAAPVSAHCRAVVLIGTDAGKIAQSLGDDVFVSRASTLADAVLDAKAKAQPGDRVLLSPACASFDMFRDYLDRGDQFRHLVEAL</sequence>
<gene>
    <name evidence="7" type="primary">murD</name>
    <name evidence="11" type="ORF">SAMN04487963_3535</name>
</gene>
<dbReference type="Gene3D" id="3.40.50.720">
    <property type="entry name" value="NAD(P)-binding Rossmann-like Domain"/>
    <property type="match status" value="1"/>
</dbReference>
<dbReference type="STRING" id="488535.SAMN04487963_3535"/>
<dbReference type="HAMAP" id="MF_00639">
    <property type="entry name" value="MurD"/>
    <property type="match status" value="1"/>
</dbReference>
<evidence type="ECO:0000256" key="2">
    <source>
        <dbReference type="ARBA" id="ARBA00004752"/>
    </source>
</evidence>
<evidence type="ECO:0000259" key="9">
    <source>
        <dbReference type="Pfam" id="PF02875"/>
    </source>
</evidence>
<evidence type="ECO:0000256" key="7">
    <source>
        <dbReference type="HAMAP-Rule" id="MF_00639"/>
    </source>
</evidence>
<protein>
    <recommendedName>
        <fullName evidence="7 8">UDP-N-acetylmuramoylalanine--D-glutamate ligase</fullName>
        <ecNumber evidence="7 8">6.3.2.9</ecNumber>
    </recommendedName>
    <alternativeName>
        <fullName evidence="7">D-glutamic acid-adding enzyme</fullName>
    </alternativeName>
    <alternativeName>
        <fullName evidence="7">UDP-N-acetylmuramoyl-L-alanyl-D-glutamate synthetase</fullName>
    </alternativeName>
</protein>
<dbReference type="EMBL" id="FOUE01000007">
    <property type="protein sequence ID" value="SFM73929.1"/>
    <property type="molecule type" value="Genomic_DNA"/>
</dbReference>
<comment type="subcellular location">
    <subcellularLocation>
        <location evidence="1 7 8">Cytoplasm</location>
    </subcellularLocation>
</comment>
<dbReference type="AlphaFoldDB" id="A0A1I4TB28"/>
<proteinExistence type="inferred from homology"/>
<comment type="catalytic activity">
    <reaction evidence="7 8">
        <text>UDP-N-acetyl-alpha-D-muramoyl-L-alanine + D-glutamate + ATP = UDP-N-acetyl-alpha-D-muramoyl-L-alanyl-D-glutamate + ADP + phosphate + H(+)</text>
        <dbReference type="Rhea" id="RHEA:16429"/>
        <dbReference type="ChEBI" id="CHEBI:15378"/>
        <dbReference type="ChEBI" id="CHEBI:29986"/>
        <dbReference type="ChEBI" id="CHEBI:30616"/>
        <dbReference type="ChEBI" id="CHEBI:43474"/>
        <dbReference type="ChEBI" id="CHEBI:83898"/>
        <dbReference type="ChEBI" id="CHEBI:83900"/>
        <dbReference type="ChEBI" id="CHEBI:456216"/>
        <dbReference type="EC" id="6.3.2.9"/>
    </reaction>
</comment>
<evidence type="ECO:0000256" key="1">
    <source>
        <dbReference type="ARBA" id="ARBA00004496"/>
    </source>
</evidence>
<organism evidence="11 12">
    <name type="scientific">Marinobacter zhejiangensis</name>
    <dbReference type="NCBI Taxonomy" id="488535"/>
    <lineage>
        <taxon>Bacteria</taxon>
        <taxon>Pseudomonadati</taxon>
        <taxon>Pseudomonadota</taxon>
        <taxon>Gammaproteobacteria</taxon>
        <taxon>Pseudomonadales</taxon>
        <taxon>Marinobacteraceae</taxon>
        <taxon>Marinobacter</taxon>
    </lineage>
</organism>
<dbReference type="PANTHER" id="PTHR43692:SF1">
    <property type="entry name" value="UDP-N-ACETYLMURAMOYLALANINE--D-GLUTAMATE LIGASE"/>
    <property type="match status" value="1"/>
</dbReference>
<keyword evidence="7 8" id="KW-0961">Cell wall biogenesis/degradation</keyword>
<keyword evidence="7 8" id="KW-0133">Cell shape</keyword>
<dbReference type="InterPro" id="IPR036565">
    <property type="entry name" value="Mur-like_cat_sf"/>
</dbReference>
<dbReference type="SUPFAM" id="SSF53623">
    <property type="entry name" value="MurD-like peptide ligases, catalytic domain"/>
    <property type="match status" value="1"/>
</dbReference>
<evidence type="ECO:0000313" key="11">
    <source>
        <dbReference type="EMBL" id="SFM73929.1"/>
    </source>
</evidence>
<dbReference type="Pfam" id="PF21799">
    <property type="entry name" value="MurD-like_N"/>
    <property type="match status" value="1"/>
</dbReference>
<evidence type="ECO:0000256" key="4">
    <source>
        <dbReference type="ARBA" id="ARBA00022598"/>
    </source>
</evidence>
<keyword evidence="4 7" id="KW-0436">Ligase</keyword>
<evidence type="ECO:0000256" key="5">
    <source>
        <dbReference type="ARBA" id="ARBA00022741"/>
    </source>
</evidence>
<dbReference type="GO" id="GO:0071555">
    <property type="term" value="P:cell wall organization"/>
    <property type="evidence" value="ECO:0007669"/>
    <property type="project" value="UniProtKB-KW"/>
</dbReference>
<feature type="domain" description="Mur ligase central" evidence="10">
    <location>
        <begin position="114"/>
        <end position="285"/>
    </location>
</feature>
<dbReference type="PANTHER" id="PTHR43692">
    <property type="entry name" value="UDP-N-ACETYLMURAMOYLALANINE--D-GLUTAMATE LIGASE"/>
    <property type="match status" value="1"/>
</dbReference>
<dbReference type="InterPro" id="IPR004101">
    <property type="entry name" value="Mur_ligase_C"/>
</dbReference>
<dbReference type="EC" id="6.3.2.9" evidence="7 8"/>
<keyword evidence="6 7" id="KW-0067">ATP-binding</keyword>
<dbReference type="Pfam" id="PF08245">
    <property type="entry name" value="Mur_ligase_M"/>
    <property type="match status" value="1"/>
</dbReference>
<dbReference type="Pfam" id="PF02875">
    <property type="entry name" value="Mur_ligase_C"/>
    <property type="match status" value="1"/>
</dbReference>
<dbReference type="SUPFAM" id="SSF51984">
    <property type="entry name" value="MurCD N-terminal domain"/>
    <property type="match status" value="1"/>
</dbReference>
<dbReference type="Proteomes" id="UP000198519">
    <property type="component" value="Unassembled WGS sequence"/>
</dbReference>
<feature type="domain" description="Mur ligase C-terminal" evidence="9">
    <location>
        <begin position="308"/>
        <end position="423"/>
    </location>
</feature>
<accession>A0A1I4TB28</accession>
<dbReference type="GO" id="GO:0008360">
    <property type="term" value="P:regulation of cell shape"/>
    <property type="evidence" value="ECO:0007669"/>
    <property type="project" value="UniProtKB-KW"/>
</dbReference>
<dbReference type="InterPro" id="IPR005762">
    <property type="entry name" value="MurD"/>
</dbReference>
<keyword evidence="5 7" id="KW-0547">Nucleotide-binding</keyword>
<dbReference type="InterPro" id="IPR013221">
    <property type="entry name" value="Mur_ligase_cen"/>
</dbReference>
<feature type="binding site" evidence="7">
    <location>
        <begin position="116"/>
        <end position="122"/>
    </location>
    <ligand>
        <name>ATP</name>
        <dbReference type="ChEBI" id="CHEBI:30616"/>
    </ligand>
</feature>
<keyword evidence="3 7" id="KW-0963">Cytoplasm</keyword>